<gene>
    <name evidence="2" type="ORF">CRLFYP8_01151</name>
</gene>
<dbReference type="EMBL" id="CACRTL010000008">
    <property type="protein sequence ID" value="VYT59620.1"/>
    <property type="molecule type" value="Genomic_DNA"/>
</dbReference>
<proteinExistence type="predicted"/>
<evidence type="ECO:0000313" key="2">
    <source>
        <dbReference type="EMBL" id="VYT59620.1"/>
    </source>
</evidence>
<accession>A0A6N2Y1K2</accession>
<reference evidence="2" key="1">
    <citation type="submission" date="2019-11" db="EMBL/GenBank/DDBJ databases">
        <authorList>
            <person name="Feng L."/>
        </authorList>
    </citation>
    <scope>NUCLEOTIDE SEQUENCE</scope>
    <source>
        <strain evidence="2">CramosumLFYP8</strain>
    </source>
</reference>
<protein>
    <submittedName>
        <fullName evidence="2">Uncharacterized protein</fullName>
    </submittedName>
</protein>
<keyword evidence="1" id="KW-1133">Transmembrane helix</keyword>
<evidence type="ECO:0000256" key="1">
    <source>
        <dbReference type="SAM" id="Phobius"/>
    </source>
</evidence>
<keyword evidence="1" id="KW-0812">Transmembrane</keyword>
<organism evidence="2">
    <name type="scientific">Thomasclavelia ramosa</name>
    <dbReference type="NCBI Taxonomy" id="1547"/>
    <lineage>
        <taxon>Bacteria</taxon>
        <taxon>Bacillati</taxon>
        <taxon>Bacillota</taxon>
        <taxon>Erysipelotrichia</taxon>
        <taxon>Erysipelotrichales</taxon>
        <taxon>Coprobacillaceae</taxon>
        <taxon>Thomasclavelia</taxon>
    </lineage>
</organism>
<feature type="transmembrane region" description="Helical" evidence="1">
    <location>
        <begin position="12"/>
        <end position="32"/>
    </location>
</feature>
<name>A0A6N2Y1K2_9FIRM</name>
<dbReference type="AlphaFoldDB" id="A0A6N2Y1K2"/>
<sequence length="33" mass="3616">MNLNNLRPRGILTIVAAIYFLAEIVTSIVGMVL</sequence>
<keyword evidence="1" id="KW-0472">Membrane</keyword>